<evidence type="ECO:0000313" key="12">
    <source>
        <dbReference type="EMBL" id="GIG22633.1"/>
    </source>
</evidence>
<dbReference type="GO" id="GO:0005886">
    <property type="term" value="C:plasma membrane"/>
    <property type="evidence" value="ECO:0007669"/>
    <property type="project" value="UniProtKB-SubCell"/>
</dbReference>
<feature type="region of interest" description="Disordered" evidence="11">
    <location>
        <begin position="15"/>
        <end position="36"/>
    </location>
</feature>
<dbReference type="InterPro" id="IPR005503">
    <property type="entry name" value="FliL"/>
</dbReference>
<dbReference type="GO" id="GO:0071973">
    <property type="term" value="P:bacterial-type flagellum-dependent cell motility"/>
    <property type="evidence" value="ECO:0007669"/>
    <property type="project" value="InterPro"/>
</dbReference>
<evidence type="ECO:0000256" key="11">
    <source>
        <dbReference type="SAM" id="MobiDB-lite"/>
    </source>
</evidence>
<reference evidence="12" key="1">
    <citation type="submission" date="2021-01" db="EMBL/GenBank/DDBJ databases">
        <title>Whole genome shotgun sequence of Cellulomonas chitinilytica NBRC 110799.</title>
        <authorList>
            <person name="Komaki H."/>
            <person name="Tamura T."/>
        </authorList>
    </citation>
    <scope>NUCLEOTIDE SEQUENCE</scope>
    <source>
        <strain evidence="12">NBRC 110799</strain>
    </source>
</reference>
<evidence type="ECO:0000256" key="10">
    <source>
        <dbReference type="RuleBase" id="RU364125"/>
    </source>
</evidence>
<evidence type="ECO:0000256" key="2">
    <source>
        <dbReference type="ARBA" id="ARBA00004162"/>
    </source>
</evidence>
<keyword evidence="4 10" id="KW-1003">Cell membrane</keyword>
<keyword evidence="5 10" id="KW-0145">Chemotaxis</keyword>
<dbReference type="GO" id="GO:0009425">
    <property type="term" value="C:bacterial-type flagellum basal body"/>
    <property type="evidence" value="ECO:0007669"/>
    <property type="project" value="InterPro"/>
</dbReference>
<evidence type="ECO:0000256" key="9">
    <source>
        <dbReference type="ARBA" id="ARBA00023136"/>
    </source>
</evidence>
<evidence type="ECO:0000256" key="1">
    <source>
        <dbReference type="ARBA" id="ARBA00002254"/>
    </source>
</evidence>
<proteinExistence type="inferred from homology"/>
<evidence type="ECO:0000256" key="5">
    <source>
        <dbReference type="ARBA" id="ARBA00022500"/>
    </source>
</evidence>
<comment type="function">
    <text evidence="1 10">Controls the rotational direction of flagella during chemotaxis.</text>
</comment>
<comment type="caution">
    <text evidence="12">The sequence shown here is derived from an EMBL/GenBank/DDBJ whole genome shotgun (WGS) entry which is preliminary data.</text>
</comment>
<dbReference type="RefSeq" id="WP_203757578.1">
    <property type="nucleotide sequence ID" value="NZ_BONK01000012.1"/>
</dbReference>
<feature type="transmembrane region" description="Helical" evidence="10">
    <location>
        <begin position="45"/>
        <end position="64"/>
    </location>
</feature>
<keyword evidence="9 10" id="KW-0472">Membrane</keyword>
<keyword evidence="7 10" id="KW-0283">Flagellar rotation</keyword>
<dbReference type="GO" id="GO:0006935">
    <property type="term" value="P:chemotaxis"/>
    <property type="evidence" value="ECO:0007669"/>
    <property type="project" value="UniProtKB-KW"/>
</dbReference>
<evidence type="ECO:0000313" key="13">
    <source>
        <dbReference type="Proteomes" id="UP000632740"/>
    </source>
</evidence>
<accession>A0A919P638</accession>
<evidence type="ECO:0000256" key="8">
    <source>
        <dbReference type="ARBA" id="ARBA00022989"/>
    </source>
</evidence>
<dbReference type="Proteomes" id="UP000632740">
    <property type="component" value="Unassembled WGS sequence"/>
</dbReference>
<evidence type="ECO:0000256" key="4">
    <source>
        <dbReference type="ARBA" id="ARBA00022475"/>
    </source>
</evidence>
<dbReference type="Pfam" id="PF03748">
    <property type="entry name" value="FliL"/>
    <property type="match status" value="1"/>
</dbReference>
<organism evidence="12 13">
    <name type="scientific">Cellulomonas chitinilytica</name>
    <dbReference type="NCBI Taxonomy" id="398759"/>
    <lineage>
        <taxon>Bacteria</taxon>
        <taxon>Bacillati</taxon>
        <taxon>Actinomycetota</taxon>
        <taxon>Actinomycetes</taxon>
        <taxon>Micrococcales</taxon>
        <taxon>Cellulomonadaceae</taxon>
        <taxon>Cellulomonas</taxon>
    </lineage>
</organism>
<dbReference type="EMBL" id="BONK01000012">
    <property type="protein sequence ID" value="GIG22633.1"/>
    <property type="molecule type" value="Genomic_DNA"/>
</dbReference>
<keyword evidence="8 10" id="KW-1133">Transmembrane helix</keyword>
<comment type="similarity">
    <text evidence="3 10">Belongs to the FliL family.</text>
</comment>
<protein>
    <recommendedName>
        <fullName evidence="10">Flagellar protein FliL</fullName>
    </recommendedName>
</protein>
<name>A0A919P638_9CELL</name>
<comment type="subcellular location">
    <subcellularLocation>
        <location evidence="2">Cell membrane</location>
        <topology evidence="2">Single-pass membrane protein</topology>
    </subcellularLocation>
</comment>
<evidence type="ECO:0000256" key="3">
    <source>
        <dbReference type="ARBA" id="ARBA00008281"/>
    </source>
</evidence>
<evidence type="ECO:0000256" key="6">
    <source>
        <dbReference type="ARBA" id="ARBA00022692"/>
    </source>
</evidence>
<sequence length="170" mass="18148">MPIEQRVISGPKIGAKIGGGASSVPNPTPEPEPAKKRKFKVRRPVLIAGLLIVLLAGGAGYWFFLRGDGTPTVKAPEPGAVVTVDPVSLNLADGHYLRIGFGLQLTKETVEAPDTSRALDTAIALYSGRTVAEISDPATRAALKAEFVKELDEKYDGEVMDVYLTNFVTQ</sequence>
<dbReference type="AlphaFoldDB" id="A0A919P638"/>
<keyword evidence="6 10" id="KW-0812">Transmembrane</keyword>
<gene>
    <name evidence="12" type="ORF">Cch01nite_33570</name>
</gene>
<keyword evidence="13" id="KW-1185">Reference proteome</keyword>
<evidence type="ECO:0000256" key="7">
    <source>
        <dbReference type="ARBA" id="ARBA00022779"/>
    </source>
</evidence>